<feature type="binding site" evidence="11">
    <location>
        <position position="170"/>
    </location>
    <ligand>
        <name>pyridoxal 5'-phosphate</name>
        <dbReference type="ChEBI" id="CHEBI:597326"/>
    </ligand>
</feature>
<dbReference type="GO" id="GO:0004648">
    <property type="term" value="F:O-phospho-L-serine:2-oxoglutarate aminotransferase activity"/>
    <property type="evidence" value="ECO:0007669"/>
    <property type="project" value="UniProtKB-UniRule"/>
</dbReference>
<dbReference type="HAMAP" id="MF_00160">
    <property type="entry name" value="SerC_aminotrans_5"/>
    <property type="match status" value="1"/>
</dbReference>
<evidence type="ECO:0000256" key="9">
    <source>
        <dbReference type="ARBA" id="ARBA00047630"/>
    </source>
</evidence>
<evidence type="ECO:0000256" key="5">
    <source>
        <dbReference type="ARBA" id="ARBA00022605"/>
    </source>
</evidence>
<evidence type="ECO:0000256" key="3">
    <source>
        <dbReference type="ARBA" id="ARBA00006904"/>
    </source>
</evidence>
<dbReference type="GO" id="GO:0006564">
    <property type="term" value="P:L-serine biosynthetic process"/>
    <property type="evidence" value="ECO:0007669"/>
    <property type="project" value="UniProtKB-UniRule"/>
</dbReference>
<dbReference type="FunFam" id="3.40.640.10:FF:000010">
    <property type="entry name" value="Phosphoserine aminotransferase"/>
    <property type="match status" value="1"/>
</dbReference>
<reference evidence="13" key="1">
    <citation type="submission" date="2020-10" db="EMBL/GenBank/DDBJ databases">
        <authorList>
            <person name="Gilroy R."/>
        </authorList>
    </citation>
    <scope>NUCLEOTIDE SEQUENCE</scope>
    <source>
        <strain evidence="13">13766</strain>
    </source>
</reference>
<name>A0A9D1G1T0_9FIRM</name>
<comment type="pathway">
    <text evidence="2 11">Amino-acid biosynthesis; L-serine biosynthesis; L-serine from 3-phospho-D-glycerate: step 2/3.</text>
</comment>
<evidence type="ECO:0000256" key="6">
    <source>
        <dbReference type="ARBA" id="ARBA00022679"/>
    </source>
</evidence>
<dbReference type="PIRSF" id="PIRSF000525">
    <property type="entry name" value="SerC"/>
    <property type="match status" value="1"/>
</dbReference>
<dbReference type="GO" id="GO:0030170">
    <property type="term" value="F:pyridoxal phosphate binding"/>
    <property type="evidence" value="ECO:0007669"/>
    <property type="project" value="UniProtKB-UniRule"/>
</dbReference>
<feature type="binding site" evidence="11">
    <location>
        <begin position="76"/>
        <end position="77"/>
    </location>
    <ligand>
        <name>pyridoxal 5'-phosphate</name>
        <dbReference type="ChEBI" id="CHEBI:597326"/>
    </ligand>
</feature>
<dbReference type="PANTHER" id="PTHR43247">
    <property type="entry name" value="PHOSPHOSERINE AMINOTRANSFERASE"/>
    <property type="match status" value="1"/>
</dbReference>
<dbReference type="GO" id="GO:0005737">
    <property type="term" value="C:cytoplasm"/>
    <property type="evidence" value="ECO:0007669"/>
    <property type="project" value="UniProtKB-SubCell"/>
</dbReference>
<proteinExistence type="inferred from homology"/>
<evidence type="ECO:0000256" key="7">
    <source>
        <dbReference type="ARBA" id="ARBA00022898"/>
    </source>
</evidence>
<evidence type="ECO:0000256" key="11">
    <source>
        <dbReference type="HAMAP-Rule" id="MF_00160"/>
    </source>
</evidence>
<gene>
    <name evidence="11 13" type="primary">serC</name>
    <name evidence="13" type="ORF">IAA84_10970</name>
</gene>
<feature type="domain" description="Aminotransferase class V" evidence="12">
    <location>
        <begin position="5"/>
        <end position="346"/>
    </location>
</feature>
<keyword evidence="6 11" id="KW-0808">Transferase</keyword>
<feature type="binding site" evidence="11">
    <location>
        <position position="101"/>
    </location>
    <ligand>
        <name>pyridoxal 5'-phosphate</name>
        <dbReference type="ChEBI" id="CHEBI:597326"/>
    </ligand>
</feature>
<keyword evidence="8 11" id="KW-0718">Serine biosynthesis</keyword>
<dbReference type="Gene3D" id="3.90.1150.10">
    <property type="entry name" value="Aspartate Aminotransferase, domain 1"/>
    <property type="match status" value="1"/>
</dbReference>
<dbReference type="PANTHER" id="PTHR43247:SF1">
    <property type="entry name" value="PHOSPHOSERINE AMINOTRANSFERASE"/>
    <property type="match status" value="1"/>
</dbReference>
<dbReference type="NCBIfam" id="TIGR01364">
    <property type="entry name" value="serC_1"/>
    <property type="match status" value="1"/>
</dbReference>
<feature type="binding site" evidence="11">
    <location>
        <begin position="235"/>
        <end position="236"/>
    </location>
    <ligand>
        <name>pyridoxal 5'-phosphate</name>
        <dbReference type="ChEBI" id="CHEBI:597326"/>
    </ligand>
</feature>
<evidence type="ECO:0000256" key="8">
    <source>
        <dbReference type="ARBA" id="ARBA00023299"/>
    </source>
</evidence>
<dbReference type="InterPro" id="IPR015422">
    <property type="entry name" value="PyrdxlP-dep_Trfase_small"/>
</dbReference>
<dbReference type="NCBIfam" id="NF003764">
    <property type="entry name" value="PRK05355.1"/>
    <property type="match status" value="1"/>
</dbReference>
<feature type="binding site" evidence="11">
    <location>
        <position position="151"/>
    </location>
    <ligand>
        <name>pyridoxal 5'-phosphate</name>
        <dbReference type="ChEBI" id="CHEBI:597326"/>
    </ligand>
</feature>
<dbReference type="SUPFAM" id="SSF53383">
    <property type="entry name" value="PLP-dependent transferases"/>
    <property type="match status" value="1"/>
</dbReference>
<comment type="catalytic activity">
    <reaction evidence="9 11">
        <text>4-(phosphooxy)-L-threonine + 2-oxoglutarate = (R)-3-hydroxy-2-oxo-4-phosphooxybutanoate + L-glutamate</text>
        <dbReference type="Rhea" id="RHEA:16573"/>
        <dbReference type="ChEBI" id="CHEBI:16810"/>
        <dbReference type="ChEBI" id="CHEBI:29985"/>
        <dbReference type="ChEBI" id="CHEBI:58452"/>
        <dbReference type="ChEBI" id="CHEBI:58538"/>
        <dbReference type="EC" id="2.6.1.52"/>
    </reaction>
</comment>
<feature type="binding site" evidence="11">
    <location>
        <position position="193"/>
    </location>
    <ligand>
        <name>pyridoxal 5'-phosphate</name>
        <dbReference type="ChEBI" id="CHEBI:597326"/>
    </ligand>
</feature>
<evidence type="ECO:0000313" key="13">
    <source>
        <dbReference type="EMBL" id="HIS93529.1"/>
    </source>
</evidence>
<comment type="similarity">
    <text evidence="3 11">Belongs to the class-V pyridoxal-phosphate-dependent aminotransferase family. SerC subfamily.</text>
</comment>
<evidence type="ECO:0000256" key="4">
    <source>
        <dbReference type="ARBA" id="ARBA00022576"/>
    </source>
</evidence>
<evidence type="ECO:0000259" key="12">
    <source>
        <dbReference type="Pfam" id="PF00266"/>
    </source>
</evidence>
<dbReference type="Gene3D" id="3.40.640.10">
    <property type="entry name" value="Type I PLP-dependent aspartate aminotransferase-like (Major domain)"/>
    <property type="match status" value="1"/>
</dbReference>
<comment type="cofactor">
    <cofactor evidence="11">
        <name>pyridoxal 5'-phosphate</name>
        <dbReference type="ChEBI" id="CHEBI:597326"/>
    </cofactor>
    <text evidence="11">Binds 1 pyridoxal phosphate per subunit.</text>
</comment>
<dbReference type="EC" id="2.6.1.52" evidence="11"/>
<dbReference type="AlphaFoldDB" id="A0A9D1G1T0"/>
<dbReference type="InterPro" id="IPR022278">
    <property type="entry name" value="Pser_aminoTfrase"/>
</dbReference>
<keyword evidence="7 11" id="KW-0663">Pyridoxal phosphate</keyword>
<dbReference type="InterPro" id="IPR015421">
    <property type="entry name" value="PyrdxlP-dep_Trfase_major"/>
</dbReference>
<keyword evidence="5 11" id="KW-0028">Amino-acid biosynthesis</keyword>
<evidence type="ECO:0000256" key="10">
    <source>
        <dbReference type="ARBA" id="ARBA00049007"/>
    </source>
</evidence>
<feature type="binding site" evidence="11">
    <location>
        <position position="42"/>
    </location>
    <ligand>
        <name>L-glutamate</name>
        <dbReference type="ChEBI" id="CHEBI:29985"/>
    </ligand>
</feature>
<sequence length="361" mass="39370">MNRAYNFAAGPSMLPLSALTAAAEEMTNFRGSGMSVMEMSHRSKIYLEIFDETVALLRELMAIPDDYEVLLLQGGATGQFAAVPLNLTVRGSADYVDSGNFAAGAAKEAAKYTNVNIVASSKADNYTYIPTIDPEKLNPQADYLYITTNNTIFGTRYTRLPEAQVPLVADMSSNILSEVYDVTKFGAIIAGAQKNIGPAGVVVVIVRKDLLGNAQKITPKIMNWQLMAEANSMVNTPSTYPIYMAGLCLKWLKEQGGVAAIEKVNIEKAKLLYDYLDESRLFHPVAQKEFRSRMNVTFNTGDPDKDAAFVKAATGAGLLNLKGHRLVGGMRASIYNAMPIEGVKALVDFMKQYEAEVAHHV</sequence>
<organism evidence="13 14">
    <name type="scientific">Candidatus Alectryocaccomicrobium excrementavium</name>
    <dbReference type="NCBI Taxonomy" id="2840668"/>
    <lineage>
        <taxon>Bacteria</taxon>
        <taxon>Bacillati</taxon>
        <taxon>Bacillota</taxon>
        <taxon>Clostridia</taxon>
        <taxon>Candidatus Alectryocaccomicrobium</taxon>
    </lineage>
</organism>
<feature type="modified residue" description="N6-(pyridoxal phosphate)lysine" evidence="11">
    <location>
        <position position="194"/>
    </location>
</feature>
<dbReference type="InterPro" id="IPR015424">
    <property type="entry name" value="PyrdxlP-dep_Trfase"/>
</dbReference>
<dbReference type="InterPro" id="IPR000192">
    <property type="entry name" value="Aminotrans_V_dom"/>
</dbReference>
<dbReference type="EMBL" id="DVJN01000210">
    <property type="protein sequence ID" value="HIS93529.1"/>
    <property type="molecule type" value="Genomic_DNA"/>
</dbReference>
<comment type="caution">
    <text evidence="13">The sequence shown here is derived from an EMBL/GenBank/DDBJ whole genome shotgun (WGS) entry which is preliminary data.</text>
</comment>
<comment type="subcellular location">
    <subcellularLocation>
        <location evidence="11">Cytoplasm</location>
    </subcellularLocation>
</comment>
<dbReference type="Pfam" id="PF00266">
    <property type="entry name" value="Aminotran_5"/>
    <property type="match status" value="1"/>
</dbReference>
<accession>A0A9D1G1T0</accession>
<protein>
    <recommendedName>
        <fullName evidence="11">Phosphoserine aminotransferase</fullName>
        <ecNumber evidence="11">2.6.1.52</ecNumber>
    </recommendedName>
    <alternativeName>
        <fullName evidence="11">Phosphohydroxythreonine aminotransferase</fullName>
        <shortName evidence="11">PSAT</shortName>
    </alternativeName>
</protein>
<keyword evidence="4 11" id="KW-0032">Aminotransferase</keyword>
<evidence type="ECO:0000256" key="1">
    <source>
        <dbReference type="ARBA" id="ARBA00003483"/>
    </source>
</evidence>
<evidence type="ECO:0000313" key="14">
    <source>
        <dbReference type="Proteomes" id="UP000824140"/>
    </source>
</evidence>
<comment type="catalytic activity">
    <reaction evidence="10 11">
        <text>O-phospho-L-serine + 2-oxoglutarate = 3-phosphooxypyruvate + L-glutamate</text>
        <dbReference type="Rhea" id="RHEA:14329"/>
        <dbReference type="ChEBI" id="CHEBI:16810"/>
        <dbReference type="ChEBI" id="CHEBI:18110"/>
        <dbReference type="ChEBI" id="CHEBI:29985"/>
        <dbReference type="ChEBI" id="CHEBI:57524"/>
        <dbReference type="EC" id="2.6.1.52"/>
    </reaction>
</comment>
<comment type="caution">
    <text evidence="11">Lacks conserved residue(s) required for the propagation of feature annotation.</text>
</comment>
<dbReference type="Proteomes" id="UP000824140">
    <property type="component" value="Unassembled WGS sequence"/>
</dbReference>
<comment type="subunit">
    <text evidence="11">Homodimer.</text>
</comment>
<reference evidence="13" key="2">
    <citation type="journal article" date="2021" name="PeerJ">
        <title>Extensive microbial diversity within the chicken gut microbiome revealed by metagenomics and culture.</title>
        <authorList>
            <person name="Gilroy R."/>
            <person name="Ravi A."/>
            <person name="Getino M."/>
            <person name="Pursley I."/>
            <person name="Horton D.L."/>
            <person name="Alikhan N.F."/>
            <person name="Baker D."/>
            <person name="Gharbi K."/>
            <person name="Hall N."/>
            <person name="Watson M."/>
            <person name="Adriaenssens E.M."/>
            <person name="Foster-Nyarko E."/>
            <person name="Jarju S."/>
            <person name="Secka A."/>
            <person name="Antonio M."/>
            <person name="Oren A."/>
            <person name="Chaudhuri R.R."/>
            <person name="La Ragione R."/>
            <person name="Hildebrand F."/>
            <person name="Pallen M.J."/>
        </authorList>
    </citation>
    <scope>NUCLEOTIDE SEQUENCE</scope>
    <source>
        <strain evidence="13">13766</strain>
    </source>
</reference>
<evidence type="ECO:0000256" key="2">
    <source>
        <dbReference type="ARBA" id="ARBA00005099"/>
    </source>
</evidence>
<keyword evidence="11" id="KW-0963">Cytoplasm</keyword>
<comment type="function">
    <text evidence="1 11">Catalyzes the reversible conversion of 3-phosphohydroxypyruvate to phosphoserine and of 3-hydroxy-2-oxo-4-phosphonooxybutanoate to phosphohydroxythreonine.</text>
</comment>
<dbReference type="FunFam" id="3.90.1150.10:FF:000006">
    <property type="entry name" value="Phosphoserine aminotransferase"/>
    <property type="match status" value="1"/>
</dbReference>